<dbReference type="SUPFAM" id="SSF63817">
    <property type="entry name" value="Sortase"/>
    <property type="match status" value="1"/>
</dbReference>
<keyword evidence="3" id="KW-0472">Membrane</keyword>
<evidence type="ECO:0000256" key="2">
    <source>
        <dbReference type="SAM" id="MobiDB-lite"/>
    </source>
</evidence>
<sequence length="255" mass="29009">MKHQLTEKDLEQIFINSRVKKKNPLVMFLKFFLLFVLFFLIILGVLNFSAYKQKITYWYQDEFFPEKQGELSKAVLSSGNETTTKDTIPNISDNSLYIESINVKTPITFRVPNDATEVSENLKKGLIQIEGTSLPGEKGNVFITGHSSNYPWIRSDYNSVFALLDKLVIGDLILIKFQNTNYIYQIRDKFITPPTNISVLNADDDRSTLTLMTCTPIGTNLRRLIIRAEQIVPDPTTARPSSAKTQNLNLPEGVH</sequence>
<evidence type="ECO:0000313" key="4">
    <source>
        <dbReference type="EMBL" id="OIN88924.1"/>
    </source>
</evidence>
<reference evidence="4 5" key="1">
    <citation type="journal article" date="2016" name="Environ. Microbiol.">
        <title>Genomic resolution of a cold subsurface aquifer community provides metabolic insights for novel microbes adapted to high CO concentrations.</title>
        <authorList>
            <person name="Probst A.J."/>
            <person name="Castelle C.J."/>
            <person name="Singh A."/>
            <person name="Brown C.T."/>
            <person name="Anantharaman K."/>
            <person name="Sharon I."/>
            <person name="Hug L.A."/>
            <person name="Burstein D."/>
            <person name="Emerson J.B."/>
            <person name="Thomas B.C."/>
            <person name="Banfield J.F."/>
        </authorList>
    </citation>
    <scope>NUCLEOTIDE SEQUENCE [LARGE SCALE GENOMIC DNA]</scope>
    <source>
        <strain evidence="4">CG1_02_42_45</strain>
    </source>
</reference>
<organism evidence="4 5">
    <name type="scientific">Candidatus Berkelbacteria bacterium CG1_02_42_45</name>
    <dbReference type="NCBI Taxonomy" id="1805036"/>
    <lineage>
        <taxon>Bacteria</taxon>
        <taxon>Candidatus Berkelbacteria</taxon>
    </lineage>
</organism>
<dbReference type="AlphaFoldDB" id="A0A1J4RRJ5"/>
<evidence type="ECO:0000256" key="3">
    <source>
        <dbReference type="SAM" id="Phobius"/>
    </source>
</evidence>
<dbReference type="Proteomes" id="UP000182753">
    <property type="component" value="Unassembled WGS sequence"/>
</dbReference>
<feature type="transmembrane region" description="Helical" evidence="3">
    <location>
        <begin position="25"/>
        <end position="46"/>
    </location>
</feature>
<dbReference type="InterPro" id="IPR005754">
    <property type="entry name" value="Sortase"/>
</dbReference>
<dbReference type="Pfam" id="PF04203">
    <property type="entry name" value="Sortase"/>
    <property type="match status" value="1"/>
</dbReference>
<protein>
    <recommendedName>
        <fullName evidence="6">Sortase</fullName>
    </recommendedName>
</protein>
<dbReference type="NCBIfam" id="TIGR01076">
    <property type="entry name" value="sortase_fam"/>
    <property type="match status" value="1"/>
</dbReference>
<feature type="region of interest" description="Disordered" evidence="2">
    <location>
        <begin position="235"/>
        <end position="255"/>
    </location>
</feature>
<name>A0A1J4RRJ5_9BACT</name>
<feature type="compositionally biased region" description="Polar residues" evidence="2">
    <location>
        <begin position="238"/>
        <end position="249"/>
    </location>
</feature>
<keyword evidence="1" id="KW-0378">Hydrolase</keyword>
<proteinExistence type="predicted"/>
<comment type="caution">
    <text evidence="4">The sequence shown here is derived from an EMBL/GenBank/DDBJ whole genome shotgun (WGS) entry which is preliminary data.</text>
</comment>
<keyword evidence="3" id="KW-1133">Transmembrane helix</keyword>
<dbReference type="Gene3D" id="2.40.260.10">
    <property type="entry name" value="Sortase"/>
    <property type="match status" value="1"/>
</dbReference>
<dbReference type="EMBL" id="MNUJ01000056">
    <property type="protein sequence ID" value="OIN88924.1"/>
    <property type="molecule type" value="Genomic_DNA"/>
</dbReference>
<evidence type="ECO:0000256" key="1">
    <source>
        <dbReference type="ARBA" id="ARBA00022801"/>
    </source>
</evidence>
<evidence type="ECO:0000313" key="5">
    <source>
        <dbReference type="Proteomes" id="UP000182753"/>
    </source>
</evidence>
<dbReference type="InterPro" id="IPR023365">
    <property type="entry name" value="Sortase_dom-sf"/>
</dbReference>
<accession>A0A1J4RRJ5</accession>
<keyword evidence="3" id="KW-0812">Transmembrane</keyword>
<evidence type="ECO:0008006" key="6">
    <source>
        <dbReference type="Google" id="ProtNLM"/>
    </source>
</evidence>
<gene>
    <name evidence="4" type="ORF">AUJ40_02855</name>
</gene>
<dbReference type="GO" id="GO:0016787">
    <property type="term" value="F:hydrolase activity"/>
    <property type="evidence" value="ECO:0007669"/>
    <property type="project" value="UniProtKB-KW"/>
</dbReference>